<reference evidence="1" key="1">
    <citation type="submission" date="2022-01" db="EMBL/GenBank/DDBJ databases">
        <authorList>
            <person name="King R."/>
        </authorList>
    </citation>
    <scope>NUCLEOTIDE SEQUENCE</scope>
</reference>
<dbReference type="AlphaFoldDB" id="A0A9P0H8D7"/>
<organism evidence="1 2">
    <name type="scientific">Nezara viridula</name>
    <name type="common">Southern green stink bug</name>
    <name type="synonym">Cimex viridulus</name>
    <dbReference type="NCBI Taxonomy" id="85310"/>
    <lineage>
        <taxon>Eukaryota</taxon>
        <taxon>Metazoa</taxon>
        <taxon>Ecdysozoa</taxon>
        <taxon>Arthropoda</taxon>
        <taxon>Hexapoda</taxon>
        <taxon>Insecta</taxon>
        <taxon>Pterygota</taxon>
        <taxon>Neoptera</taxon>
        <taxon>Paraneoptera</taxon>
        <taxon>Hemiptera</taxon>
        <taxon>Heteroptera</taxon>
        <taxon>Panheteroptera</taxon>
        <taxon>Pentatomomorpha</taxon>
        <taxon>Pentatomoidea</taxon>
        <taxon>Pentatomidae</taxon>
        <taxon>Pentatominae</taxon>
        <taxon>Nezara</taxon>
    </lineage>
</organism>
<dbReference type="Proteomes" id="UP001152798">
    <property type="component" value="Chromosome 3"/>
</dbReference>
<name>A0A9P0H8D7_NEZVI</name>
<evidence type="ECO:0000313" key="1">
    <source>
        <dbReference type="EMBL" id="CAH1397453.1"/>
    </source>
</evidence>
<protein>
    <submittedName>
        <fullName evidence="1">Uncharacterized protein</fullName>
    </submittedName>
</protein>
<proteinExistence type="predicted"/>
<evidence type="ECO:0000313" key="2">
    <source>
        <dbReference type="Proteomes" id="UP001152798"/>
    </source>
</evidence>
<dbReference type="EMBL" id="OV725079">
    <property type="protein sequence ID" value="CAH1397453.1"/>
    <property type="molecule type" value="Genomic_DNA"/>
</dbReference>
<gene>
    <name evidence="1" type="ORF">NEZAVI_LOCUS7275</name>
</gene>
<accession>A0A9P0H8D7</accession>
<keyword evidence="2" id="KW-1185">Reference proteome</keyword>
<sequence length="184" mass="20763">MQKNSPLAVTEEIPTYDDLLESFDAAGLLVLYHHGRYQVSADEDLEISAYLSINEQSLKKEKTWRGLRAGPDTSFEEKKDSRVSEMRQKLKLRAGLHISKEDVGGRTPLPSIPLKEVLGRVEEEGNLERMACRFAHIQGGGWGGANPTPIDFAARMHAAEPRQKIHEYPECGKSYANQRINFKR</sequence>